<sequence>MSRRHYSWTDVPELSKKCLEHTATPLVRLPALKWGFVSLGRRSSALPERLLLVGMSSGKKSSLKQKLYILIFLNSFFFSFSTIITSEIVMG</sequence>
<dbReference type="AlphaFoldDB" id="A0AAV4U066"/>
<dbReference type="EMBL" id="BPLR01012075">
    <property type="protein sequence ID" value="GIY51155.1"/>
    <property type="molecule type" value="Genomic_DNA"/>
</dbReference>
<protein>
    <submittedName>
        <fullName evidence="2">Uncharacterized protein</fullName>
    </submittedName>
</protein>
<gene>
    <name evidence="2" type="ORF">CEXT_58521</name>
</gene>
<proteinExistence type="predicted"/>
<keyword evidence="1" id="KW-0812">Transmembrane</keyword>
<name>A0AAV4U066_CAEEX</name>
<keyword evidence="1" id="KW-0472">Membrane</keyword>
<keyword evidence="1" id="KW-1133">Transmembrane helix</keyword>
<evidence type="ECO:0000256" key="1">
    <source>
        <dbReference type="SAM" id="Phobius"/>
    </source>
</evidence>
<dbReference type="Proteomes" id="UP001054945">
    <property type="component" value="Unassembled WGS sequence"/>
</dbReference>
<keyword evidence="3" id="KW-1185">Reference proteome</keyword>
<organism evidence="2 3">
    <name type="scientific">Caerostris extrusa</name>
    <name type="common">Bark spider</name>
    <name type="synonym">Caerostris bankana</name>
    <dbReference type="NCBI Taxonomy" id="172846"/>
    <lineage>
        <taxon>Eukaryota</taxon>
        <taxon>Metazoa</taxon>
        <taxon>Ecdysozoa</taxon>
        <taxon>Arthropoda</taxon>
        <taxon>Chelicerata</taxon>
        <taxon>Arachnida</taxon>
        <taxon>Araneae</taxon>
        <taxon>Araneomorphae</taxon>
        <taxon>Entelegynae</taxon>
        <taxon>Araneoidea</taxon>
        <taxon>Araneidae</taxon>
        <taxon>Caerostris</taxon>
    </lineage>
</organism>
<comment type="caution">
    <text evidence="2">The sequence shown here is derived from an EMBL/GenBank/DDBJ whole genome shotgun (WGS) entry which is preliminary data.</text>
</comment>
<accession>A0AAV4U066</accession>
<evidence type="ECO:0000313" key="2">
    <source>
        <dbReference type="EMBL" id="GIY51155.1"/>
    </source>
</evidence>
<evidence type="ECO:0000313" key="3">
    <source>
        <dbReference type="Proteomes" id="UP001054945"/>
    </source>
</evidence>
<feature type="transmembrane region" description="Helical" evidence="1">
    <location>
        <begin position="67"/>
        <end position="90"/>
    </location>
</feature>
<reference evidence="2 3" key="1">
    <citation type="submission" date="2021-06" db="EMBL/GenBank/DDBJ databases">
        <title>Caerostris extrusa draft genome.</title>
        <authorList>
            <person name="Kono N."/>
            <person name="Arakawa K."/>
        </authorList>
    </citation>
    <scope>NUCLEOTIDE SEQUENCE [LARGE SCALE GENOMIC DNA]</scope>
</reference>